<keyword evidence="10" id="KW-0472">Membrane</keyword>
<dbReference type="PANTHER" id="PTHR24253:SF144">
    <property type="entry name" value="CHYMOTRYPSIN-LIKE PROTEASE CTRL-1-RELATED"/>
    <property type="match status" value="1"/>
</dbReference>
<evidence type="ECO:0000256" key="2">
    <source>
        <dbReference type="ARBA" id="ARBA00022670"/>
    </source>
</evidence>
<keyword evidence="5" id="KW-0720">Serine protease</keyword>
<dbReference type="GO" id="GO:0005576">
    <property type="term" value="C:extracellular region"/>
    <property type="evidence" value="ECO:0007669"/>
    <property type="project" value="UniProtKB-ARBA"/>
</dbReference>
<keyword evidence="6" id="KW-1015">Disulfide bond</keyword>
<evidence type="ECO:0000256" key="5">
    <source>
        <dbReference type="ARBA" id="ARBA00022825"/>
    </source>
</evidence>
<keyword evidence="2 10" id="KW-0645">Protease</keyword>
<dbReference type="AlphaFoldDB" id="A0AA35L693"/>
<reference evidence="10" key="1">
    <citation type="submission" date="2022-12" db="EMBL/GenBank/DDBJ databases">
        <authorList>
            <person name="Alioto T."/>
            <person name="Alioto T."/>
            <person name="Gomez Garrido J."/>
        </authorList>
    </citation>
    <scope>NUCLEOTIDE SEQUENCE</scope>
</reference>
<protein>
    <submittedName>
        <fullName evidence="10">Transmembrane protease serine 9-like</fullName>
    </submittedName>
</protein>
<dbReference type="PANTHER" id="PTHR24253">
    <property type="entry name" value="TRANSMEMBRANE PROTEASE SERINE"/>
    <property type="match status" value="1"/>
</dbReference>
<dbReference type="InterPro" id="IPR033116">
    <property type="entry name" value="TRYPSIN_SER"/>
</dbReference>
<feature type="domain" description="Peptidase S1" evidence="9">
    <location>
        <begin position="357"/>
        <end position="597"/>
    </location>
</feature>
<dbReference type="SMART" id="SM00020">
    <property type="entry name" value="Tryp_SPc"/>
    <property type="match status" value="2"/>
</dbReference>
<keyword evidence="7" id="KW-0325">Glycoprotein</keyword>
<dbReference type="Pfam" id="PF00089">
    <property type="entry name" value="Trypsin"/>
    <property type="match status" value="2"/>
</dbReference>
<proteinExistence type="inferred from homology"/>
<name>A0AA35L693_9SAUR</name>
<dbReference type="GO" id="GO:0004252">
    <property type="term" value="F:serine-type endopeptidase activity"/>
    <property type="evidence" value="ECO:0007669"/>
    <property type="project" value="InterPro"/>
</dbReference>
<dbReference type="FunFam" id="2.40.10.10:FF:000039">
    <property type="entry name" value="Brain-specific serine protease 4"/>
    <property type="match status" value="2"/>
</dbReference>
<keyword evidence="3 8" id="KW-0732">Signal</keyword>
<evidence type="ECO:0000313" key="10">
    <source>
        <dbReference type="EMBL" id="CAI5790577.1"/>
    </source>
</evidence>
<evidence type="ECO:0000256" key="6">
    <source>
        <dbReference type="ARBA" id="ARBA00023157"/>
    </source>
</evidence>
<feature type="signal peptide" evidence="8">
    <location>
        <begin position="1"/>
        <end position="24"/>
    </location>
</feature>
<evidence type="ECO:0000259" key="9">
    <source>
        <dbReference type="SMART" id="SM00020"/>
    </source>
</evidence>
<dbReference type="GO" id="GO:0006508">
    <property type="term" value="P:proteolysis"/>
    <property type="evidence" value="ECO:0007669"/>
    <property type="project" value="UniProtKB-KW"/>
</dbReference>
<dbReference type="PRINTS" id="PR00722">
    <property type="entry name" value="CHYMOTRYPSIN"/>
</dbReference>
<evidence type="ECO:0000256" key="3">
    <source>
        <dbReference type="ARBA" id="ARBA00022729"/>
    </source>
</evidence>
<evidence type="ECO:0000256" key="1">
    <source>
        <dbReference type="ARBA" id="ARBA00009228"/>
    </source>
</evidence>
<feature type="domain" description="Peptidase S1" evidence="9">
    <location>
        <begin position="35"/>
        <end position="276"/>
    </location>
</feature>
<feature type="chain" id="PRO_5041221083" evidence="8">
    <location>
        <begin position="25"/>
        <end position="630"/>
    </location>
</feature>
<organism evidence="10 11">
    <name type="scientific">Podarcis lilfordi</name>
    <name type="common">Lilford's wall lizard</name>
    <dbReference type="NCBI Taxonomy" id="74358"/>
    <lineage>
        <taxon>Eukaryota</taxon>
        <taxon>Metazoa</taxon>
        <taxon>Chordata</taxon>
        <taxon>Craniata</taxon>
        <taxon>Vertebrata</taxon>
        <taxon>Euteleostomi</taxon>
        <taxon>Lepidosauria</taxon>
        <taxon>Squamata</taxon>
        <taxon>Bifurcata</taxon>
        <taxon>Unidentata</taxon>
        <taxon>Episquamata</taxon>
        <taxon>Laterata</taxon>
        <taxon>Lacertibaenia</taxon>
        <taxon>Lacertidae</taxon>
        <taxon>Podarcis</taxon>
    </lineage>
</organism>
<dbReference type="CDD" id="cd00190">
    <property type="entry name" value="Tryp_SPc"/>
    <property type="match status" value="2"/>
</dbReference>
<dbReference type="GO" id="GO:0035821">
    <property type="term" value="P:modulation of process of another organism"/>
    <property type="evidence" value="ECO:0007669"/>
    <property type="project" value="UniProtKB-ARBA"/>
</dbReference>
<dbReference type="Proteomes" id="UP001178461">
    <property type="component" value="Chromosome 13"/>
</dbReference>
<dbReference type="InterPro" id="IPR001254">
    <property type="entry name" value="Trypsin_dom"/>
</dbReference>
<dbReference type="InterPro" id="IPR009003">
    <property type="entry name" value="Peptidase_S1_PA"/>
</dbReference>
<dbReference type="InterPro" id="IPR001314">
    <property type="entry name" value="Peptidase_S1A"/>
</dbReference>
<keyword evidence="11" id="KW-1185">Reference proteome</keyword>
<sequence>MSMVPFSLAVWLLLLPVLLQDAASSEAVCGKPAQRIIGGEPAPSDGLSWPWQVSILYRDQPICGGALIAEKWVLSAAHCFPNIKSQTTHSDVVLGAYQLLNTSSKTVTSDIQQIILHPAYDSDSSRGDIALVELKSPVSFTKYILPICLPETSAKFSVEESCYVTGWGDIQPGVELPPPLTLQEVKVPLIDREKCNSLFNATQHEPQLHNPVGPGMICAGYQEGGKDSCQGDSGGPLSCPCDGHWVLAGVVSWGIGCGRPGLPGVYSSTPFYATWISQHIPNMTFAVCGKGGTTSGKKVQSLFWPALKKLVQLLEDSQIEIKHLLSGTDWMWLLQLTMLQGATSSKAESGQPINAPKIVGGQPASDGSWPWQVSISLFSYPVCGGSLIAEQWVLTAAHCFFYGTGPRFRYNVLLGAHQLSNLSDNAVASAAEQIILHPDYNGSIDHTADIALIKLKSPVSFTDYILPIRLPESSTSFSSEEHCWVTGWGDIQTGVSLPAPQTLQQVKVPLISREACNALLNSVSEKGLRKDPVKQDMICAGYPEGGKDSCQGDSGGPLVCQLKEGWMQAGIVSWGRGCGQPSRPGVYISVPFYANWIQERIQGRNGGGGEIGGLPNVVTFTSVAFVLAHL</sequence>
<dbReference type="EMBL" id="OX395138">
    <property type="protein sequence ID" value="CAI5790577.1"/>
    <property type="molecule type" value="Genomic_DNA"/>
</dbReference>
<evidence type="ECO:0000256" key="8">
    <source>
        <dbReference type="SAM" id="SignalP"/>
    </source>
</evidence>
<dbReference type="InterPro" id="IPR018114">
    <property type="entry name" value="TRYPSIN_HIS"/>
</dbReference>
<dbReference type="Gene3D" id="2.40.10.10">
    <property type="entry name" value="Trypsin-like serine proteases"/>
    <property type="match status" value="4"/>
</dbReference>
<evidence type="ECO:0000256" key="7">
    <source>
        <dbReference type="ARBA" id="ARBA00023180"/>
    </source>
</evidence>
<evidence type="ECO:0000313" key="11">
    <source>
        <dbReference type="Proteomes" id="UP001178461"/>
    </source>
</evidence>
<dbReference type="PROSITE" id="PS00135">
    <property type="entry name" value="TRYPSIN_SER"/>
    <property type="match status" value="2"/>
</dbReference>
<keyword evidence="10" id="KW-0812">Transmembrane</keyword>
<evidence type="ECO:0000256" key="4">
    <source>
        <dbReference type="ARBA" id="ARBA00022801"/>
    </source>
</evidence>
<keyword evidence="4" id="KW-0378">Hydrolase</keyword>
<gene>
    <name evidence="10" type="ORF">PODLI_1B035192</name>
</gene>
<dbReference type="InterPro" id="IPR043504">
    <property type="entry name" value="Peptidase_S1_PA_chymotrypsin"/>
</dbReference>
<accession>A0AA35L693</accession>
<dbReference type="PROSITE" id="PS00134">
    <property type="entry name" value="TRYPSIN_HIS"/>
    <property type="match status" value="2"/>
</dbReference>
<dbReference type="SUPFAM" id="SSF50494">
    <property type="entry name" value="Trypsin-like serine proteases"/>
    <property type="match status" value="2"/>
</dbReference>
<comment type="similarity">
    <text evidence="1">Belongs to the peptidase S1 family. Snake venom subfamily.</text>
</comment>